<feature type="region of interest" description="Disordered" evidence="1">
    <location>
        <begin position="488"/>
        <end position="520"/>
    </location>
</feature>
<evidence type="ECO:0000313" key="3">
    <source>
        <dbReference type="Proteomes" id="UP000334990"/>
    </source>
</evidence>
<dbReference type="AlphaFoldDB" id="A0A5M3VWL2"/>
<dbReference type="RefSeq" id="WP_155336452.1">
    <property type="nucleotide sequence ID" value="NZ_BAAABN010000030.1"/>
</dbReference>
<feature type="region of interest" description="Disordered" evidence="1">
    <location>
        <begin position="1"/>
        <end position="41"/>
    </location>
</feature>
<comment type="caution">
    <text evidence="2">The sequence shown here is derived from an EMBL/GenBank/DDBJ whole genome shotgun (WGS) entry which is preliminary data.</text>
</comment>
<gene>
    <name evidence="2" type="ORF">Acor_21450</name>
</gene>
<dbReference type="EMBL" id="BLAD01000043">
    <property type="protein sequence ID" value="GES00082.1"/>
    <property type="molecule type" value="Genomic_DNA"/>
</dbReference>
<evidence type="ECO:0000256" key="1">
    <source>
        <dbReference type="SAM" id="MobiDB-lite"/>
    </source>
</evidence>
<keyword evidence="3" id="KW-1185">Reference proteome</keyword>
<protein>
    <submittedName>
        <fullName evidence="2">Uncharacterized protein</fullName>
    </submittedName>
</protein>
<feature type="compositionally biased region" description="Pro residues" evidence="1">
    <location>
        <begin position="503"/>
        <end position="512"/>
    </location>
</feature>
<name>A0A5M3VWL2_9ACTN</name>
<reference evidence="2 3" key="1">
    <citation type="submission" date="2019-10" db="EMBL/GenBank/DDBJ databases">
        <title>Whole genome shotgun sequence of Acrocarpospora corrugata NBRC 13972.</title>
        <authorList>
            <person name="Ichikawa N."/>
            <person name="Kimura A."/>
            <person name="Kitahashi Y."/>
            <person name="Komaki H."/>
            <person name="Oguchi A."/>
        </authorList>
    </citation>
    <scope>NUCLEOTIDE SEQUENCE [LARGE SCALE GENOMIC DNA]</scope>
    <source>
        <strain evidence="2 3">NBRC 13972</strain>
    </source>
</reference>
<dbReference type="Proteomes" id="UP000334990">
    <property type="component" value="Unassembled WGS sequence"/>
</dbReference>
<feature type="region of interest" description="Disordered" evidence="1">
    <location>
        <begin position="533"/>
        <end position="616"/>
    </location>
</feature>
<organism evidence="2 3">
    <name type="scientific">Acrocarpospora corrugata</name>
    <dbReference type="NCBI Taxonomy" id="35763"/>
    <lineage>
        <taxon>Bacteria</taxon>
        <taxon>Bacillati</taxon>
        <taxon>Actinomycetota</taxon>
        <taxon>Actinomycetes</taxon>
        <taxon>Streptosporangiales</taxon>
        <taxon>Streptosporangiaceae</taxon>
        <taxon>Acrocarpospora</taxon>
    </lineage>
</organism>
<evidence type="ECO:0000313" key="2">
    <source>
        <dbReference type="EMBL" id="GES00082.1"/>
    </source>
</evidence>
<dbReference type="OrthoDB" id="3528034at2"/>
<feature type="compositionally biased region" description="Low complexity" evidence="1">
    <location>
        <begin position="563"/>
        <end position="593"/>
    </location>
</feature>
<proteinExistence type="predicted"/>
<sequence length="616" mass="67582">MSIRPFRDCTTGLGEDFTTEPAGDDDVSRDGPFRLVSAGPRPSAVRPRYQALREHGPFANFADFVDFTTRNEELTADLLEAPASPHSPDAPMAQYWLAQARRVASDSLADLGPLIWQSATLWRAIGRSLNLTETDRANLLAELYWTKGRDNEAFDEELVPLDAHLRKAGLFEDFYMQLAMLRDGQALPDTAPIEMATTKAAGYRDYRQAAAAATKFMEKRVSDLQTRLLREHRSHQEWLREMAGLPELDYDRSLDRLADVLTSLKGDRVCVAILTKAARSGITANRPDGLMAEDLEALLRASRAVGSAAEAQLAELTRLMTSRLSPEAQPTSRAKARFQARLRKTVAFLRTLEQSQGRIRVIGYNSALPVAGDQDHEQEMHAEMQALAISLNHPKGAKLGVAKLCRIKCWMVLQDVWPGVFDRMLATHMTTYPWPPPLFLAKKEPLTRLYGGSLTERPKEVEAALAHPVGLGPLMNAFAHVKGRKITDDTGYASSGDDAEPLPSSPVPPPAGPDQDFQDYLGTGVQLTSAEELAAQGPARPSPISGASARKVTESPLTKVKRSTSVISPVPVPTRPRSSTTTTTSTTTSTTPRVPDKPPTITTSRRSSSSQRKKSR</sequence>
<accession>A0A5M3VWL2</accession>